<name>A0ABW0TU10_9BACL</name>
<dbReference type="InterPro" id="IPR036928">
    <property type="entry name" value="AS_sf"/>
</dbReference>
<evidence type="ECO:0000313" key="2">
    <source>
        <dbReference type="EMBL" id="MFC5591935.1"/>
    </source>
</evidence>
<dbReference type="Gene3D" id="3.90.1300.10">
    <property type="entry name" value="Amidase signature (AS) domain"/>
    <property type="match status" value="1"/>
</dbReference>
<dbReference type="InterPro" id="IPR023631">
    <property type="entry name" value="Amidase_dom"/>
</dbReference>
<dbReference type="Pfam" id="PF01425">
    <property type="entry name" value="Amidase"/>
    <property type="match status" value="1"/>
</dbReference>
<dbReference type="Proteomes" id="UP001596109">
    <property type="component" value="Unassembled WGS sequence"/>
</dbReference>
<dbReference type="SUPFAM" id="SSF75304">
    <property type="entry name" value="Amidase signature (AS) enzymes"/>
    <property type="match status" value="1"/>
</dbReference>
<dbReference type="PANTHER" id="PTHR42678">
    <property type="entry name" value="AMIDASE"/>
    <property type="match status" value="1"/>
</dbReference>
<accession>A0ABW0TU10</accession>
<organism evidence="2 3">
    <name type="scientific">Sporosarcina soli</name>
    <dbReference type="NCBI Taxonomy" id="334736"/>
    <lineage>
        <taxon>Bacteria</taxon>
        <taxon>Bacillati</taxon>
        <taxon>Bacillota</taxon>
        <taxon>Bacilli</taxon>
        <taxon>Bacillales</taxon>
        <taxon>Caryophanaceae</taxon>
        <taxon>Sporosarcina</taxon>
    </lineage>
</organism>
<keyword evidence="3" id="KW-1185">Reference proteome</keyword>
<sequence>MLDERLKRLREEWLDEATILDMQNKMETGELTAEELVSMYLATISERNPNVNAILELNPQALQIAKALDVERREQGIRSFLHGIPILLKDNMGTADQMHTSCGSLALKDFYAEEDAFLVKKLRAAGAIILGKTNMTEWANFMSEHMTNGWSSRGGQVNHPYGLFDVGGSSSGAGVAVAMNMAALAIGTETTGSILNPSAQNSIVGIKPTVGTISRSGIIPLSYTQDTAGPMARTVEDAALTFGMLIGYDSADPVTEVASELEDIDWLATLDKHALKGARLGVSRSIFEKEASTERIELFNKALEQLQEVGAIIVDPIDLGVMENDLGYSVLLYEFKSALNAYLGKTPMTNPIRTLSDVIAFNNALPEETLKYGQVMLERVNRISGNLTERAYIEALLRNRYLAGTIALGEALDKHDVSALVFPQDHGCSFGAAAGYPSITVPAAYSKAGEPFGITFSGKAFTEPQLIGYAYAFEQHVKARKKP</sequence>
<protein>
    <submittedName>
        <fullName evidence="2">Amidase family protein</fullName>
    </submittedName>
</protein>
<feature type="domain" description="Amidase" evidence="1">
    <location>
        <begin position="35"/>
        <end position="466"/>
    </location>
</feature>
<dbReference type="RefSeq" id="WP_381440393.1">
    <property type="nucleotide sequence ID" value="NZ_JBHSNO010000022.1"/>
</dbReference>
<reference evidence="3" key="1">
    <citation type="journal article" date="2019" name="Int. J. Syst. Evol. Microbiol.">
        <title>The Global Catalogue of Microorganisms (GCM) 10K type strain sequencing project: providing services to taxonomists for standard genome sequencing and annotation.</title>
        <authorList>
            <consortium name="The Broad Institute Genomics Platform"/>
            <consortium name="The Broad Institute Genome Sequencing Center for Infectious Disease"/>
            <person name="Wu L."/>
            <person name="Ma J."/>
        </authorList>
    </citation>
    <scope>NUCLEOTIDE SEQUENCE [LARGE SCALE GENOMIC DNA]</scope>
    <source>
        <strain evidence="3">CGMCC 4.1434</strain>
    </source>
</reference>
<dbReference type="PANTHER" id="PTHR42678:SF34">
    <property type="entry name" value="OS04G0183300 PROTEIN"/>
    <property type="match status" value="1"/>
</dbReference>
<comment type="caution">
    <text evidence="2">The sequence shown here is derived from an EMBL/GenBank/DDBJ whole genome shotgun (WGS) entry which is preliminary data.</text>
</comment>
<dbReference type="NCBIfam" id="NF005300">
    <property type="entry name" value="PRK06828.1"/>
    <property type="match status" value="1"/>
</dbReference>
<dbReference type="EMBL" id="JBHSNO010000022">
    <property type="protein sequence ID" value="MFC5591935.1"/>
    <property type="molecule type" value="Genomic_DNA"/>
</dbReference>
<proteinExistence type="predicted"/>
<evidence type="ECO:0000313" key="3">
    <source>
        <dbReference type="Proteomes" id="UP001596109"/>
    </source>
</evidence>
<gene>
    <name evidence="2" type="ORF">ACFPRA_23960</name>
</gene>
<evidence type="ECO:0000259" key="1">
    <source>
        <dbReference type="Pfam" id="PF01425"/>
    </source>
</evidence>